<dbReference type="AlphaFoldDB" id="Q4TA57"/>
<dbReference type="OrthoDB" id="10447944at2759"/>
<dbReference type="KEGG" id="tng:GSTEN00004425G001"/>
<proteinExistence type="predicted"/>
<accession>Q4TA57</accession>
<comment type="caution">
    <text evidence="1">The sequence shown here is derived from an EMBL/GenBank/DDBJ whole genome shotgun (WGS) entry which is preliminary data.</text>
</comment>
<reference evidence="1" key="1">
    <citation type="journal article" date="2004" name="Nature">
        <title>Genome duplication in the teleost fish Tetraodon nigroviridis reveals the early vertebrate proto-karyotype.</title>
        <authorList>
            <person name="Jaillon O."/>
            <person name="Aury J.-M."/>
            <person name="Brunet F."/>
            <person name="Petit J.-L."/>
            <person name="Stange-Thomann N."/>
            <person name="Mauceli E."/>
            <person name="Bouneau L."/>
            <person name="Fischer C."/>
            <person name="Ozouf-Costaz C."/>
            <person name="Bernot A."/>
            <person name="Nicaud S."/>
            <person name="Jaffe D."/>
            <person name="Fisher S."/>
            <person name="Lutfalla G."/>
            <person name="Dossat C."/>
            <person name="Segurens B."/>
            <person name="Dasilva C."/>
            <person name="Salanoubat M."/>
            <person name="Levy M."/>
            <person name="Boudet N."/>
            <person name="Castellano S."/>
            <person name="Anthouard V."/>
            <person name="Jubin C."/>
            <person name="Castelli V."/>
            <person name="Katinka M."/>
            <person name="Vacherie B."/>
            <person name="Biemont C."/>
            <person name="Skalli Z."/>
            <person name="Cattolico L."/>
            <person name="Poulain J."/>
            <person name="De Berardinis V."/>
            <person name="Cruaud C."/>
            <person name="Duprat S."/>
            <person name="Brottier P."/>
            <person name="Coutanceau J.-P."/>
            <person name="Gouzy J."/>
            <person name="Parra G."/>
            <person name="Lardier G."/>
            <person name="Chapple C."/>
            <person name="McKernan K.J."/>
            <person name="McEwan P."/>
            <person name="Bosak S."/>
            <person name="Kellis M."/>
            <person name="Volff J.-N."/>
            <person name="Guigo R."/>
            <person name="Zody M.C."/>
            <person name="Mesirov J."/>
            <person name="Lindblad-Toh K."/>
            <person name="Birren B."/>
            <person name="Nusbaum C."/>
            <person name="Kahn D."/>
            <person name="Robinson-Rechavi M."/>
            <person name="Laudet V."/>
            <person name="Schachter V."/>
            <person name="Quetier F."/>
            <person name="Saurin W."/>
            <person name="Scarpelli C."/>
            <person name="Wincker P."/>
            <person name="Lander E.S."/>
            <person name="Weissenbach J."/>
            <person name="Roest Crollius H."/>
        </authorList>
    </citation>
    <scope>NUCLEOTIDE SEQUENCE [LARGE SCALE GENOMIC DNA]</scope>
</reference>
<reference evidence="1" key="2">
    <citation type="submission" date="2004-02" db="EMBL/GenBank/DDBJ databases">
        <authorList>
            <consortium name="Genoscope"/>
            <consortium name="Whitehead Institute Centre for Genome Research"/>
        </authorList>
    </citation>
    <scope>NUCLEOTIDE SEQUENCE</scope>
</reference>
<organism evidence="1">
    <name type="scientific">Tetraodon nigroviridis</name>
    <name type="common">Spotted green pufferfish</name>
    <name type="synonym">Chelonodon nigroviridis</name>
    <dbReference type="NCBI Taxonomy" id="99883"/>
    <lineage>
        <taxon>Eukaryota</taxon>
        <taxon>Metazoa</taxon>
        <taxon>Chordata</taxon>
        <taxon>Craniata</taxon>
        <taxon>Vertebrata</taxon>
        <taxon>Euteleostomi</taxon>
        <taxon>Actinopterygii</taxon>
        <taxon>Neopterygii</taxon>
        <taxon>Teleostei</taxon>
        <taxon>Neoteleostei</taxon>
        <taxon>Acanthomorphata</taxon>
        <taxon>Eupercaria</taxon>
        <taxon>Tetraodontiformes</taxon>
        <taxon>Tetradontoidea</taxon>
        <taxon>Tetraodontidae</taxon>
        <taxon>Tetraodon</taxon>
    </lineage>
</organism>
<protein>
    <submittedName>
        <fullName evidence="1">(spotted green pufferfish) hypothetical protein</fullName>
    </submittedName>
</protein>
<sequence length="78" mass="8471">PPPLPPSSLLVWEPFLAAWQRPAPSREAAACRGPGPRQEPKLVSASQHVELGCLGHSQMVLQLPLCPPSLNKQRTETN</sequence>
<gene>
    <name evidence="1" type="ORF">GSTENG00004425001</name>
</gene>
<evidence type="ECO:0000313" key="1">
    <source>
        <dbReference type="EMBL" id="CAF90225.1"/>
    </source>
</evidence>
<dbReference type="EMBL" id="CAAE01007446">
    <property type="protein sequence ID" value="CAF90225.1"/>
    <property type="molecule type" value="Genomic_DNA"/>
</dbReference>
<feature type="non-terminal residue" evidence="1">
    <location>
        <position position="1"/>
    </location>
</feature>
<name>Q4TA57_TETNG</name>